<feature type="domain" description="C2H2-type" evidence="2">
    <location>
        <begin position="42"/>
        <end position="71"/>
    </location>
</feature>
<dbReference type="Pfam" id="PF00096">
    <property type="entry name" value="zf-C2H2"/>
    <property type="match status" value="2"/>
</dbReference>
<dbReference type="Gene3D" id="3.30.160.60">
    <property type="entry name" value="Classic Zinc Finger"/>
    <property type="match status" value="1"/>
</dbReference>
<keyword evidence="1" id="KW-0863">Zinc-finger</keyword>
<dbReference type="PROSITE" id="PS50157">
    <property type="entry name" value="ZINC_FINGER_C2H2_2"/>
    <property type="match status" value="2"/>
</dbReference>
<dbReference type="InterPro" id="IPR036236">
    <property type="entry name" value="Znf_C2H2_sf"/>
</dbReference>
<dbReference type="SMART" id="SM00355">
    <property type="entry name" value="ZnF_C2H2"/>
    <property type="match status" value="2"/>
</dbReference>
<evidence type="ECO:0000259" key="2">
    <source>
        <dbReference type="PROSITE" id="PS50157"/>
    </source>
</evidence>
<proteinExistence type="predicted"/>
<feature type="domain" description="C2H2-type" evidence="2">
    <location>
        <begin position="73"/>
        <end position="101"/>
    </location>
</feature>
<dbReference type="EMBL" id="OD001300">
    <property type="protein sequence ID" value="CAD7401376.1"/>
    <property type="molecule type" value="Genomic_DNA"/>
</dbReference>
<protein>
    <recommendedName>
        <fullName evidence="2">C2H2-type domain-containing protein</fullName>
    </recommendedName>
</protein>
<gene>
    <name evidence="3" type="ORF">TPSB3V08_LOCUS3072</name>
</gene>
<dbReference type="GO" id="GO:0008270">
    <property type="term" value="F:zinc ion binding"/>
    <property type="evidence" value="ECO:0007669"/>
    <property type="project" value="UniProtKB-KW"/>
</dbReference>
<dbReference type="PROSITE" id="PS00028">
    <property type="entry name" value="ZINC_FINGER_C2H2_1"/>
    <property type="match status" value="1"/>
</dbReference>
<keyword evidence="1" id="KW-0479">Metal-binding</keyword>
<dbReference type="SUPFAM" id="SSF57667">
    <property type="entry name" value="beta-beta-alpha zinc fingers"/>
    <property type="match status" value="1"/>
</dbReference>
<dbReference type="InterPro" id="IPR013087">
    <property type="entry name" value="Znf_C2H2_type"/>
</dbReference>
<reference evidence="3" key="1">
    <citation type="submission" date="2020-11" db="EMBL/GenBank/DDBJ databases">
        <authorList>
            <person name="Tran Van P."/>
        </authorList>
    </citation>
    <scope>NUCLEOTIDE SEQUENCE</scope>
</reference>
<evidence type="ECO:0000256" key="1">
    <source>
        <dbReference type="PROSITE-ProRule" id="PRU00042"/>
    </source>
</evidence>
<organism evidence="3">
    <name type="scientific">Timema poppense</name>
    <name type="common">Walking stick</name>
    <dbReference type="NCBI Taxonomy" id="170557"/>
    <lineage>
        <taxon>Eukaryota</taxon>
        <taxon>Metazoa</taxon>
        <taxon>Ecdysozoa</taxon>
        <taxon>Arthropoda</taxon>
        <taxon>Hexapoda</taxon>
        <taxon>Insecta</taxon>
        <taxon>Pterygota</taxon>
        <taxon>Neoptera</taxon>
        <taxon>Polyneoptera</taxon>
        <taxon>Phasmatodea</taxon>
        <taxon>Timematodea</taxon>
        <taxon>Timematoidea</taxon>
        <taxon>Timematidae</taxon>
        <taxon>Timema</taxon>
    </lineage>
</organism>
<accession>A0A7R9CUW0</accession>
<keyword evidence="1" id="KW-0862">Zinc</keyword>
<name>A0A7R9CUW0_TIMPO</name>
<evidence type="ECO:0000313" key="3">
    <source>
        <dbReference type="EMBL" id="CAD7401376.1"/>
    </source>
</evidence>
<sequence length="135" mass="15483">MPFGDLRSCAKSIGCWVGGSLDDNYIIACSLPKPHPKLQSQFVCQHCGRSYKQCSSLNRHLRYECGAGKKRDQKCLICGKRYFRPDTLQEHYQMSHAKFKYVLEGRTGHLMSGFDSELKDWNSTTTDYIGERFST</sequence>
<dbReference type="AlphaFoldDB" id="A0A7R9CUW0"/>